<accession>A0ACC3C841</accession>
<gene>
    <name evidence="1" type="ORF">I4F81_008445</name>
</gene>
<protein>
    <submittedName>
        <fullName evidence="1">Uncharacterized protein</fullName>
    </submittedName>
</protein>
<evidence type="ECO:0000313" key="2">
    <source>
        <dbReference type="Proteomes" id="UP000798662"/>
    </source>
</evidence>
<organism evidence="1 2">
    <name type="scientific">Pyropia yezoensis</name>
    <name type="common">Susabi-nori</name>
    <name type="synonym">Porphyra yezoensis</name>
    <dbReference type="NCBI Taxonomy" id="2788"/>
    <lineage>
        <taxon>Eukaryota</taxon>
        <taxon>Rhodophyta</taxon>
        <taxon>Bangiophyceae</taxon>
        <taxon>Bangiales</taxon>
        <taxon>Bangiaceae</taxon>
        <taxon>Pyropia</taxon>
    </lineage>
</organism>
<comment type="caution">
    <text evidence="1">The sequence shown here is derived from an EMBL/GenBank/DDBJ whole genome shotgun (WGS) entry which is preliminary data.</text>
</comment>
<keyword evidence="2" id="KW-1185">Reference proteome</keyword>
<dbReference type="EMBL" id="CM020619">
    <property type="protein sequence ID" value="KAK1865923.1"/>
    <property type="molecule type" value="Genomic_DNA"/>
</dbReference>
<reference evidence="1" key="1">
    <citation type="submission" date="2019-11" db="EMBL/GenBank/DDBJ databases">
        <title>Nori genome reveals adaptations in red seaweeds to the harsh intertidal environment.</title>
        <authorList>
            <person name="Wang D."/>
            <person name="Mao Y."/>
        </authorList>
    </citation>
    <scope>NUCLEOTIDE SEQUENCE</scope>
    <source>
        <tissue evidence="1">Gametophyte</tissue>
    </source>
</reference>
<proteinExistence type="predicted"/>
<evidence type="ECO:0000313" key="1">
    <source>
        <dbReference type="EMBL" id="KAK1865923.1"/>
    </source>
</evidence>
<name>A0ACC3C841_PYRYE</name>
<sequence length="303" mass="32310">MDEGMYTLSARFSDALRTYPALTANQSAAELTFLAYPLMLVKYCVHVRGVPWPQAAASVARGVAALGASLGFDGTTVRRPAPHALLLDALEWKVPPAGAGSTQVAILRYDLHPALRAHVTAGCKERFNPRGYPSDTVEVSALNERAASFTAPDAAAMMLRSRYCLQPAGDGQSRKGVWDALLLGCIPVLFRPHLAVQPFEANVPYATFTVTIPEADVIAGRVDVVAALRAIPPARYAALVAAARRWAPHLAYAEGGGAWDTANPDAYTAGVLALARSRGVGAYTRADVQTLYGPHQADDIDWT</sequence>
<dbReference type="Proteomes" id="UP000798662">
    <property type="component" value="Chromosome 2"/>
</dbReference>